<dbReference type="InterPro" id="IPR013149">
    <property type="entry name" value="ADH-like_C"/>
</dbReference>
<dbReference type="SUPFAM" id="SSF51735">
    <property type="entry name" value="NAD(P)-binding Rossmann-fold domains"/>
    <property type="match status" value="2"/>
</dbReference>
<dbReference type="Proteomes" id="UP000630142">
    <property type="component" value="Unassembled WGS sequence"/>
</dbReference>
<evidence type="ECO:0000256" key="1">
    <source>
        <dbReference type="ARBA" id="ARBA00001947"/>
    </source>
</evidence>
<reference evidence="7" key="1">
    <citation type="journal article" date="2014" name="Int. J. Syst. Evol. Microbiol.">
        <title>Complete genome sequence of Corynebacterium casei LMG S-19264T (=DSM 44701T), isolated from a smear-ripened cheese.</title>
        <authorList>
            <consortium name="US DOE Joint Genome Institute (JGI-PGF)"/>
            <person name="Walter F."/>
            <person name="Albersmeier A."/>
            <person name="Kalinowski J."/>
            <person name="Ruckert C."/>
        </authorList>
    </citation>
    <scope>NUCLEOTIDE SEQUENCE</scope>
    <source>
        <strain evidence="7">KCTC 42249</strain>
    </source>
</reference>
<keyword evidence="4" id="KW-0862">Zinc</keyword>
<dbReference type="InterPro" id="IPR000683">
    <property type="entry name" value="Gfo/Idh/MocA-like_OxRdtase_N"/>
</dbReference>
<organism evidence="7 8">
    <name type="scientific">Tianweitania populi</name>
    <dbReference type="NCBI Taxonomy" id="1607949"/>
    <lineage>
        <taxon>Bacteria</taxon>
        <taxon>Pseudomonadati</taxon>
        <taxon>Pseudomonadota</taxon>
        <taxon>Alphaproteobacteria</taxon>
        <taxon>Hyphomicrobiales</taxon>
        <taxon>Phyllobacteriaceae</taxon>
        <taxon>Tianweitania</taxon>
    </lineage>
</organism>
<keyword evidence="3" id="KW-0479">Metal-binding</keyword>
<comment type="caution">
    <text evidence="7">The sequence shown here is derived from an EMBL/GenBank/DDBJ whole genome shotgun (WGS) entry which is preliminary data.</text>
</comment>
<sequence>MVSAGTERMLLQFGKASLLGKARSQPEKVRQVLQKARTDGILPTLSAVRAKLDQPLALGYCNVGTIIEAGSGTSHFRVGDRVASNGGHAGIVAVSANLSAKVPDSVSDEAAAFTVLGAIALQGIRLAEPTLGETVAVIGLGLIGLLTVQLLRAHGCRVLGLDPDPARLALASSFGAEVVDLSAGSDPLREAARFSRDRGVDAVIIAASTESSAPVSQAAAMCSKRGRIVLVGVTGLQLSRADFYEKELSFQVSCSYGPGRYDPAYEAKGQDYPAGFVRWTAQRNFEAVLDMMADGRLDVAPLISHRFAISEAEQAYALLDSDTPTLGVLLDFGGEDTAPPAAPAILSPAHVPANGTPRIGFVGAGAYATSTLLPALKRAGARLDMVASNSGISGLHAQRKFGIARATTDASALIGDPDIDTVVIATRHSSHAALTCAALRAGKHVFVEKPLALSHAELSEIQESWRESRAFERPPLLTVGFNRRFAPHVIALNKALACRSEPPAFIMTVNAGALPPDHWTRSGEEGGRIVGEACHFVDLLRHLANSPISQATATGRGDTANLQLAFANGAIGTIHYLANGARSFPKERLEVFCGGSIVVLDNFRRLSAHNWRGIKPTRLWQQDKGQTSCVSAFLTAVQNGDPAPIPFEELAEVSAVTIDLAAQLR</sequence>
<protein>
    <submittedName>
        <fullName evidence="7">Oxidoreductase</fullName>
    </submittedName>
</protein>
<keyword evidence="5" id="KW-0560">Oxidoreductase</keyword>
<feature type="domain" description="Enoyl reductase (ER)" evidence="6">
    <location>
        <begin position="40"/>
        <end position="328"/>
    </location>
</feature>
<evidence type="ECO:0000256" key="2">
    <source>
        <dbReference type="ARBA" id="ARBA00008072"/>
    </source>
</evidence>
<dbReference type="EMBL" id="BMZQ01000002">
    <property type="protein sequence ID" value="GHD14269.1"/>
    <property type="molecule type" value="Genomic_DNA"/>
</dbReference>
<evidence type="ECO:0000259" key="6">
    <source>
        <dbReference type="SMART" id="SM00829"/>
    </source>
</evidence>
<evidence type="ECO:0000256" key="5">
    <source>
        <dbReference type="ARBA" id="ARBA00023002"/>
    </source>
</evidence>
<dbReference type="Gene3D" id="3.90.180.10">
    <property type="entry name" value="Medium-chain alcohol dehydrogenases, catalytic domain"/>
    <property type="match status" value="2"/>
</dbReference>
<dbReference type="SUPFAM" id="SSF50129">
    <property type="entry name" value="GroES-like"/>
    <property type="match status" value="1"/>
</dbReference>
<gene>
    <name evidence="7" type="ORF">GCM10016234_19680</name>
</gene>
<keyword evidence="8" id="KW-1185">Reference proteome</keyword>
<evidence type="ECO:0000313" key="7">
    <source>
        <dbReference type="EMBL" id="GHD14269.1"/>
    </source>
</evidence>
<dbReference type="SUPFAM" id="SSF55347">
    <property type="entry name" value="Glyceraldehyde-3-phosphate dehydrogenase-like, C-terminal domain"/>
    <property type="match status" value="1"/>
</dbReference>
<dbReference type="GO" id="GO:0046872">
    <property type="term" value="F:metal ion binding"/>
    <property type="evidence" value="ECO:0007669"/>
    <property type="project" value="UniProtKB-KW"/>
</dbReference>
<dbReference type="Pfam" id="PF00107">
    <property type="entry name" value="ADH_zinc_N"/>
    <property type="match status" value="1"/>
</dbReference>
<dbReference type="InterPro" id="IPR011032">
    <property type="entry name" value="GroES-like_sf"/>
</dbReference>
<dbReference type="Gene3D" id="3.40.50.720">
    <property type="entry name" value="NAD(P)-binding Rossmann-like Domain"/>
    <property type="match status" value="2"/>
</dbReference>
<dbReference type="PANTHER" id="PTHR43350:SF19">
    <property type="entry name" value="D-GULOSIDE 3-DEHYDROGENASE"/>
    <property type="match status" value="1"/>
</dbReference>
<evidence type="ECO:0000256" key="3">
    <source>
        <dbReference type="ARBA" id="ARBA00022723"/>
    </source>
</evidence>
<dbReference type="SMART" id="SM00829">
    <property type="entry name" value="PKS_ER"/>
    <property type="match status" value="1"/>
</dbReference>
<dbReference type="PANTHER" id="PTHR43350">
    <property type="entry name" value="NAD-DEPENDENT ALCOHOL DEHYDROGENASE"/>
    <property type="match status" value="1"/>
</dbReference>
<evidence type="ECO:0000313" key="8">
    <source>
        <dbReference type="Proteomes" id="UP000630142"/>
    </source>
</evidence>
<dbReference type="AlphaFoldDB" id="A0A8J3DWW1"/>
<evidence type="ECO:0000256" key="4">
    <source>
        <dbReference type="ARBA" id="ARBA00022833"/>
    </source>
</evidence>
<dbReference type="InterPro" id="IPR036291">
    <property type="entry name" value="NAD(P)-bd_dom_sf"/>
</dbReference>
<accession>A0A8J3DWW1</accession>
<dbReference type="CDD" id="cd08255">
    <property type="entry name" value="2-desacetyl-2-hydroxyethyl_bacteriochlorophyllide_like"/>
    <property type="match status" value="1"/>
</dbReference>
<proteinExistence type="inferred from homology"/>
<reference evidence="7" key="2">
    <citation type="submission" date="2020-09" db="EMBL/GenBank/DDBJ databases">
        <authorList>
            <person name="Sun Q."/>
            <person name="Kim S."/>
        </authorList>
    </citation>
    <scope>NUCLEOTIDE SEQUENCE</scope>
    <source>
        <strain evidence="7">KCTC 42249</strain>
    </source>
</reference>
<dbReference type="GO" id="GO:0016491">
    <property type="term" value="F:oxidoreductase activity"/>
    <property type="evidence" value="ECO:0007669"/>
    <property type="project" value="UniProtKB-KW"/>
</dbReference>
<dbReference type="Gene3D" id="3.30.360.10">
    <property type="entry name" value="Dihydrodipicolinate Reductase, domain 2"/>
    <property type="match status" value="1"/>
</dbReference>
<comment type="cofactor">
    <cofactor evidence="1">
        <name>Zn(2+)</name>
        <dbReference type="ChEBI" id="CHEBI:29105"/>
    </cofactor>
</comment>
<dbReference type="GO" id="GO:0000166">
    <property type="term" value="F:nucleotide binding"/>
    <property type="evidence" value="ECO:0007669"/>
    <property type="project" value="InterPro"/>
</dbReference>
<comment type="similarity">
    <text evidence="2">Belongs to the zinc-containing alcohol dehydrogenase family.</text>
</comment>
<dbReference type="Pfam" id="PF01408">
    <property type="entry name" value="GFO_IDH_MocA"/>
    <property type="match status" value="1"/>
</dbReference>
<dbReference type="InterPro" id="IPR020843">
    <property type="entry name" value="ER"/>
</dbReference>
<name>A0A8J3DWW1_9HYPH</name>